<dbReference type="EMBL" id="JALPRX010000184">
    <property type="protein sequence ID" value="MCK8788120.1"/>
    <property type="molecule type" value="Genomic_DNA"/>
</dbReference>
<name>A0A9X1YFE4_9PROT</name>
<proteinExistence type="predicted"/>
<reference evidence="2" key="1">
    <citation type="submission" date="2022-04" db="EMBL/GenBank/DDBJ databases">
        <title>Roseomonas acroporae sp. nov., isolated from coral Acropora digitifera.</title>
        <authorList>
            <person name="Sun H."/>
        </authorList>
    </citation>
    <scope>NUCLEOTIDE SEQUENCE</scope>
    <source>
        <strain evidence="2">NAR14</strain>
    </source>
</reference>
<organism evidence="2 3">
    <name type="scientific">Roseomonas acroporae</name>
    <dbReference type="NCBI Taxonomy" id="2937791"/>
    <lineage>
        <taxon>Bacteria</taxon>
        <taxon>Pseudomonadati</taxon>
        <taxon>Pseudomonadota</taxon>
        <taxon>Alphaproteobacteria</taxon>
        <taxon>Acetobacterales</taxon>
        <taxon>Roseomonadaceae</taxon>
        <taxon>Roseomonas</taxon>
    </lineage>
</organism>
<evidence type="ECO:0000313" key="3">
    <source>
        <dbReference type="Proteomes" id="UP001139516"/>
    </source>
</evidence>
<dbReference type="AlphaFoldDB" id="A0A9X1YFE4"/>
<evidence type="ECO:0000259" key="1">
    <source>
        <dbReference type="Pfam" id="PF04448"/>
    </source>
</evidence>
<dbReference type="InterPro" id="IPR007539">
    <property type="entry name" value="DUF551"/>
</dbReference>
<protein>
    <submittedName>
        <fullName evidence="2">DUF551 domain-containing protein</fullName>
    </submittedName>
</protein>
<evidence type="ECO:0000313" key="2">
    <source>
        <dbReference type="EMBL" id="MCK8788120.1"/>
    </source>
</evidence>
<dbReference type="Proteomes" id="UP001139516">
    <property type="component" value="Unassembled WGS sequence"/>
</dbReference>
<dbReference type="Pfam" id="PF04448">
    <property type="entry name" value="DUF551"/>
    <property type="match status" value="1"/>
</dbReference>
<gene>
    <name evidence="2" type="ORF">M0638_27575</name>
</gene>
<sequence length="151" mass="16015">MLADAILAAPAAAPAPDVRAALADIVNLLHDVHVPDPDGTPVERLAQMAHDIARDALAKHSPADAQGVAWRDISTAPKGIVVNGTPRSVYFLAYCPDISAIDPSACLCICWWEPFIGDGCWYGEGDFETHPTHWMPLPAPPAADTQAGREG</sequence>
<dbReference type="RefSeq" id="WP_248670162.1">
    <property type="nucleotide sequence ID" value="NZ_JALPRX010000184.1"/>
</dbReference>
<comment type="caution">
    <text evidence="2">The sequence shown here is derived from an EMBL/GenBank/DDBJ whole genome shotgun (WGS) entry which is preliminary data.</text>
</comment>
<accession>A0A9X1YFE4</accession>
<keyword evidence="3" id="KW-1185">Reference proteome</keyword>
<feature type="domain" description="DUF551" evidence="1">
    <location>
        <begin position="111"/>
        <end position="141"/>
    </location>
</feature>